<protein>
    <submittedName>
        <fullName evidence="1">ParB/RepB/Spo0J family partition protein</fullName>
    </submittedName>
</protein>
<gene>
    <name evidence="1" type="ORF">E5329_10960</name>
</gene>
<comment type="caution">
    <text evidence="1">The sequence shown here is derived from an EMBL/GenBank/DDBJ whole genome shotgun (WGS) entry which is preliminary data.</text>
</comment>
<organism evidence="1 2">
    <name type="scientific">Petralouisia muris</name>
    <dbReference type="NCBI Taxonomy" id="3032872"/>
    <lineage>
        <taxon>Bacteria</taxon>
        <taxon>Bacillati</taxon>
        <taxon>Bacillota</taxon>
        <taxon>Clostridia</taxon>
        <taxon>Lachnospirales</taxon>
        <taxon>Lachnospiraceae</taxon>
        <taxon>Petralouisia</taxon>
    </lineage>
</organism>
<name>A0AC61RWE2_9FIRM</name>
<evidence type="ECO:0000313" key="1">
    <source>
        <dbReference type="EMBL" id="TGY96163.1"/>
    </source>
</evidence>
<keyword evidence="2" id="KW-1185">Reference proteome</keyword>
<sequence>MTNSKIKTNTPPKKKAANIQADKLHIFEGHPFKVLDDEDMGSLIESIRQQGIISPLIVRAIESTDEYEVISGHRRLHAAVKAGLSEVPVLIYPLDRNEAMIAVVDSNLHRERLLPSEKAFAYKMKMDAMKAQGRRTDLTLSQAATKSDTAAEIGKSQNESRDQVFRYIRLTYLIPELLDKVDEGIVALSPAVELSYLSKEQQKILLDAMSLNDCTPSHAQSIRMKKQAQQNTLSSDGIYEIMSEEKGNQTERISFKVQDLKGFFPKNFTQKQMTDTILKLLYEYNRKLERSRRSREER</sequence>
<dbReference type="Proteomes" id="UP000304953">
    <property type="component" value="Unassembled WGS sequence"/>
</dbReference>
<reference evidence="1" key="1">
    <citation type="submission" date="2019-04" db="EMBL/GenBank/DDBJ databases">
        <title>Microbes associate with the intestines of laboratory mice.</title>
        <authorList>
            <person name="Navarre W."/>
            <person name="Wong E."/>
            <person name="Huang K."/>
            <person name="Tropini C."/>
            <person name="Ng K."/>
            <person name="Yu B."/>
        </authorList>
    </citation>
    <scope>NUCLEOTIDE SEQUENCE</scope>
    <source>
        <strain evidence="1">NM01_1-7b</strain>
    </source>
</reference>
<dbReference type="EMBL" id="SRYA01000019">
    <property type="protein sequence ID" value="TGY96163.1"/>
    <property type="molecule type" value="Genomic_DNA"/>
</dbReference>
<accession>A0AC61RWE2</accession>
<evidence type="ECO:0000313" key="2">
    <source>
        <dbReference type="Proteomes" id="UP000304953"/>
    </source>
</evidence>
<proteinExistence type="predicted"/>